<dbReference type="PANTHER" id="PTHR39217:SF1">
    <property type="entry name" value="GLUTATHIONE SYNTHETASE"/>
    <property type="match status" value="1"/>
</dbReference>
<feature type="domain" description="Prokaryotic glutathione synthetase ATP-binding" evidence="1">
    <location>
        <begin position="131"/>
        <end position="248"/>
    </location>
</feature>
<sequence length="288" mass="32843">MKIAYVSYQIQEKYTSATVDEDKTLLDFLTGKGLSIERVIWNDPAADWKNYDVAIIKSPWDYHENINEFKQWLDHLQSLNVKLLNPYERVRWNMDKHYLGEIADSGLAVIPSIFLERGDSLDLNALTAHFNTEKLIIKPCISAGAKNTYILTVQNLADHEAQINELLQEEAFVAQPFMSEIHDGEWSFLFFNGTYSHSLLKTPKDGDFRVQSYHGGSVNPQEGVGKHIQSATAYVEQYAKGCLYARVDGLIVNGELSLMELELIEPYLFLDTHPEASENYYKALLVNL</sequence>
<dbReference type="InterPro" id="IPR053191">
    <property type="entry name" value="DcsG_Biosynth_Enzyme"/>
</dbReference>
<dbReference type="AlphaFoldDB" id="A0A1M5AH54"/>
<gene>
    <name evidence="2" type="ORF">SAMN04488522_102739</name>
</gene>
<dbReference type="Pfam" id="PF02955">
    <property type="entry name" value="GSH-S_ATP"/>
    <property type="match status" value="1"/>
</dbReference>
<name>A0A1M5AH54_9SPHI</name>
<evidence type="ECO:0000259" key="1">
    <source>
        <dbReference type="Pfam" id="PF02955"/>
    </source>
</evidence>
<dbReference type="GO" id="GO:0005524">
    <property type="term" value="F:ATP binding"/>
    <property type="evidence" value="ECO:0007669"/>
    <property type="project" value="InterPro"/>
</dbReference>
<accession>A0A1M5AH54</accession>
<dbReference type="EMBL" id="FQUQ01000002">
    <property type="protein sequence ID" value="SHF29464.1"/>
    <property type="molecule type" value="Genomic_DNA"/>
</dbReference>
<dbReference type="PANTHER" id="PTHR39217">
    <property type="match status" value="1"/>
</dbReference>
<dbReference type="InterPro" id="IPR004218">
    <property type="entry name" value="GSHS_ATP-bd"/>
</dbReference>
<keyword evidence="3" id="KW-1185">Reference proteome</keyword>
<dbReference type="OrthoDB" id="3373978at2"/>
<dbReference type="Proteomes" id="UP000184287">
    <property type="component" value="Unassembled WGS sequence"/>
</dbReference>
<evidence type="ECO:0000313" key="2">
    <source>
        <dbReference type="EMBL" id="SHF29464.1"/>
    </source>
</evidence>
<organism evidence="2 3">
    <name type="scientific">Pedobacter caeni</name>
    <dbReference type="NCBI Taxonomy" id="288992"/>
    <lineage>
        <taxon>Bacteria</taxon>
        <taxon>Pseudomonadati</taxon>
        <taxon>Bacteroidota</taxon>
        <taxon>Sphingobacteriia</taxon>
        <taxon>Sphingobacteriales</taxon>
        <taxon>Sphingobacteriaceae</taxon>
        <taxon>Pedobacter</taxon>
    </lineage>
</organism>
<dbReference type="SUPFAM" id="SSF56059">
    <property type="entry name" value="Glutathione synthetase ATP-binding domain-like"/>
    <property type="match status" value="1"/>
</dbReference>
<dbReference type="RefSeq" id="WP_073230821.1">
    <property type="nucleotide sequence ID" value="NZ_FQUQ01000002.1"/>
</dbReference>
<dbReference type="STRING" id="288992.SAMN04488522_102739"/>
<proteinExistence type="predicted"/>
<dbReference type="GO" id="GO:0004363">
    <property type="term" value="F:glutathione synthase activity"/>
    <property type="evidence" value="ECO:0007669"/>
    <property type="project" value="InterPro"/>
</dbReference>
<protein>
    <submittedName>
        <fullName evidence="2">Glutathione synthetase, ATP-grasp domain</fullName>
    </submittedName>
</protein>
<reference evidence="3" key="1">
    <citation type="submission" date="2016-11" db="EMBL/GenBank/DDBJ databases">
        <authorList>
            <person name="Varghese N."/>
            <person name="Submissions S."/>
        </authorList>
    </citation>
    <scope>NUCLEOTIDE SEQUENCE [LARGE SCALE GENOMIC DNA]</scope>
    <source>
        <strain evidence="3">DSM 16990</strain>
    </source>
</reference>
<evidence type="ECO:0000313" key="3">
    <source>
        <dbReference type="Proteomes" id="UP000184287"/>
    </source>
</evidence>